<dbReference type="HAMAP" id="MF_01186">
    <property type="entry name" value="LPS_assembly_LptE"/>
    <property type="match status" value="1"/>
</dbReference>
<accession>A0ABS1X558</accession>
<keyword evidence="1 6" id="KW-0732">Signal</keyword>
<comment type="similarity">
    <text evidence="6">Belongs to the LptE lipoprotein family.</text>
</comment>
<evidence type="ECO:0000256" key="3">
    <source>
        <dbReference type="ARBA" id="ARBA00023139"/>
    </source>
</evidence>
<dbReference type="PROSITE" id="PS51257">
    <property type="entry name" value="PROKAR_LIPOPROTEIN"/>
    <property type="match status" value="1"/>
</dbReference>
<comment type="subcellular location">
    <subcellularLocation>
        <location evidence="6">Cell outer membrane</location>
        <topology evidence="6">Lipid-anchor</topology>
    </subcellularLocation>
</comment>
<dbReference type="RefSeq" id="WP_203170545.1">
    <property type="nucleotide sequence ID" value="NZ_JAEVLS010000008.1"/>
</dbReference>
<evidence type="ECO:0000256" key="5">
    <source>
        <dbReference type="ARBA" id="ARBA00023288"/>
    </source>
</evidence>
<dbReference type="InterPro" id="IPR007485">
    <property type="entry name" value="LPS_assembly_LptE"/>
</dbReference>
<organism evidence="7 8">
    <name type="scientific">Steroidobacter gossypii</name>
    <dbReference type="NCBI Taxonomy" id="2805490"/>
    <lineage>
        <taxon>Bacteria</taxon>
        <taxon>Pseudomonadati</taxon>
        <taxon>Pseudomonadota</taxon>
        <taxon>Gammaproteobacteria</taxon>
        <taxon>Steroidobacterales</taxon>
        <taxon>Steroidobacteraceae</taxon>
        <taxon>Steroidobacter</taxon>
    </lineage>
</organism>
<comment type="subunit">
    <text evidence="6">Component of the lipopolysaccharide transport and assembly complex. Interacts with LptD.</text>
</comment>
<evidence type="ECO:0000313" key="8">
    <source>
        <dbReference type="Proteomes" id="UP000661077"/>
    </source>
</evidence>
<proteinExistence type="inferred from homology"/>
<dbReference type="Proteomes" id="UP000661077">
    <property type="component" value="Unassembled WGS sequence"/>
</dbReference>
<comment type="caution">
    <text evidence="7">The sequence shown here is derived from an EMBL/GenBank/DDBJ whole genome shotgun (WGS) entry which is preliminary data.</text>
</comment>
<reference evidence="7 8" key="1">
    <citation type="journal article" date="2021" name="Int. J. Syst. Evol. Microbiol.">
        <title>Steroidobacter gossypii sp. nov., isolated from soil of cotton cropping field.</title>
        <authorList>
            <person name="Huang R."/>
            <person name="Yang S."/>
            <person name="Zhen C."/>
            <person name="Liu W."/>
        </authorList>
    </citation>
    <scope>NUCLEOTIDE SEQUENCE [LARGE SCALE GENOMIC DNA]</scope>
    <source>
        <strain evidence="7 8">S1-65</strain>
    </source>
</reference>
<evidence type="ECO:0000256" key="1">
    <source>
        <dbReference type="ARBA" id="ARBA00022729"/>
    </source>
</evidence>
<dbReference type="PANTHER" id="PTHR38098:SF1">
    <property type="entry name" value="LPS-ASSEMBLY LIPOPROTEIN LPTE"/>
    <property type="match status" value="1"/>
</dbReference>
<keyword evidence="5 6" id="KW-0449">Lipoprotein</keyword>
<comment type="function">
    <text evidence="6">Together with LptD, is involved in the assembly of lipopolysaccharide (LPS) at the surface of the outer membrane. Required for the proper assembly of LptD. Binds LPS and may serve as the LPS recognition site at the outer membrane.</text>
</comment>
<name>A0ABS1X558_9GAMM</name>
<sequence>MSLSLPRYRWVLIAACLSTLLAGCGWRLQGTTRLSPVMAATYVETDDRYTDFNRALRDSLRASGARLTAHRDEATAVVKIIKDESGQRVLTVSGRNTPEEYEVFYTIEYSVEGRTEELIPPQKVEVTRDYNYDETAVLAKQKEQAILREALARDLAGLVVRRLASL</sequence>
<keyword evidence="8" id="KW-1185">Reference proteome</keyword>
<dbReference type="PANTHER" id="PTHR38098">
    <property type="entry name" value="LPS-ASSEMBLY LIPOPROTEIN LPTE"/>
    <property type="match status" value="1"/>
</dbReference>
<keyword evidence="3 6" id="KW-0564">Palmitate</keyword>
<evidence type="ECO:0000256" key="4">
    <source>
        <dbReference type="ARBA" id="ARBA00023237"/>
    </source>
</evidence>
<gene>
    <name evidence="6" type="primary">lptE</name>
    <name evidence="7" type="ORF">JM946_26900</name>
</gene>
<keyword evidence="2 6" id="KW-0472">Membrane</keyword>
<dbReference type="EMBL" id="JAEVLS010000008">
    <property type="protein sequence ID" value="MBM0108377.1"/>
    <property type="molecule type" value="Genomic_DNA"/>
</dbReference>
<keyword evidence="4 6" id="KW-0998">Cell outer membrane</keyword>
<protein>
    <recommendedName>
        <fullName evidence="6">LPS-assembly lipoprotein LptE</fullName>
    </recommendedName>
</protein>
<evidence type="ECO:0000256" key="6">
    <source>
        <dbReference type="HAMAP-Rule" id="MF_01186"/>
    </source>
</evidence>
<dbReference type="Gene3D" id="3.30.160.150">
    <property type="entry name" value="Lipoprotein like domain"/>
    <property type="match status" value="1"/>
</dbReference>
<dbReference type="Pfam" id="PF04390">
    <property type="entry name" value="LptE"/>
    <property type="match status" value="1"/>
</dbReference>
<evidence type="ECO:0000256" key="2">
    <source>
        <dbReference type="ARBA" id="ARBA00023136"/>
    </source>
</evidence>
<evidence type="ECO:0000313" key="7">
    <source>
        <dbReference type="EMBL" id="MBM0108377.1"/>
    </source>
</evidence>